<reference evidence="14" key="1">
    <citation type="submission" date="2013-02" db="EMBL/GenBank/DDBJ databases">
        <authorList>
            <person name="Hughes D."/>
        </authorList>
    </citation>
    <scope>NUCLEOTIDE SEQUENCE</scope>
    <source>
        <strain>Durham</strain>
        <strain evidence="14">NC isolate 2 -- Noor lab</strain>
    </source>
</reference>
<evidence type="ECO:0000256" key="10">
    <source>
        <dbReference type="SAM" id="MobiDB-lite"/>
    </source>
</evidence>
<dbReference type="Gene3D" id="3.30.160.60">
    <property type="entry name" value="Classic Zinc Finger"/>
    <property type="match status" value="3"/>
</dbReference>
<feature type="region of interest" description="Disordered" evidence="10">
    <location>
        <begin position="306"/>
        <end position="326"/>
    </location>
</feature>
<dbReference type="Pfam" id="PF00096">
    <property type="entry name" value="zf-C2H2"/>
    <property type="match status" value="4"/>
</dbReference>
<keyword evidence="3" id="KW-0677">Repeat</keyword>
<dbReference type="SMART" id="SM00355">
    <property type="entry name" value="ZnF_C2H2"/>
    <property type="match status" value="4"/>
</dbReference>
<dbReference type="FunFam" id="3.30.160.60:FF:000110">
    <property type="entry name" value="Zinc finger protein-like"/>
    <property type="match status" value="1"/>
</dbReference>
<feature type="binding site" evidence="9">
    <location>
        <position position="11"/>
    </location>
    <ligand>
        <name>Zn(2+)</name>
        <dbReference type="ChEBI" id="CHEBI:29105"/>
    </ligand>
</feature>
<dbReference type="GO" id="GO:0003677">
    <property type="term" value="F:DNA binding"/>
    <property type="evidence" value="ECO:0007669"/>
    <property type="project" value="UniProtKB-KW"/>
</dbReference>
<evidence type="ECO:0000256" key="5">
    <source>
        <dbReference type="ARBA" id="ARBA00022833"/>
    </source>
</evidence>
<evidence type="ECO:0008006" key="15">
    <source>
        <dbReference type="Google" id="ProtNLM"/>
    </source>
</evidence>
<dbReference type="InterPro" id="IPR036236">
    <property type="entry name" value="Znf_C2H2_sf"/>
</dbReference>
<evidence type="ECO:0000256" key="9">
    <source>
        <dbReference type="PROSITE-ProRule" id="PRU01263"/>
    </source>
</evidence>
<feature type="binding site" evidence="9">
    <location>
        <position position="62"/>
    </location>
    <ligand>
        <name>Zn(2+)</name>
        <dbReference type="ChEBI" id="CHEBI:29105"/>
    </ligand>
</feature>
<evidence type="ECO:0000313" key="14">
    <source>
        <dbReference type="Proteomes" id="UP000015102"/>
    </source>
</evidence>
<feature type="domain" description="ZAD" evidence="12">
    <location>
        <begin position="6"/>
        <end position="86"/>
    </location>
</feature>
<dbReference type="GO" id="GO:0008270">
    <property type="term" value="F:zinc ion binding"/>
    <property type="evidence" value="ECO:0007669"/>
    <property type="project" value="UniProtKB-UniRule"/>
</dbReference>
<dbReference type="InterPro" id="IPR012934">
    <property type="entry name" value="Znf_AD"/>
</dbReference>
<dbReference type="STRING" id="36166.T1GW16"/>
<evidence type="ECO:0000256" key="7">
    <source>
        <dbReference type="ARBA" id="ARBA00023242"/>
    </source>
</evidence>
<dbReference type="PANTHER" id="PTHR24394">
    <property type="entry name" value="ZINC FINGER PROTEIN"/>
    <property type="match status" value="1"/>
</dbReference>
<evidence type="ECO:0000259" key="12">
    <source>
        <dbReference type="PROSITE" id="PS51915"/>
    </source>
</evidence>
<dbReference type="SMART" id="SM00868">
    <property type="entry name" value="zf-AD"/>
    <property type="match status" value="1"/>
</dbReference>
<evidence type="ECO:0000256" key="1">
    <source>
        <dbReference type="ARBA" id="ARBA00004123"/>
    </source>
</evidence>
<keyword evidence="14" id="KW-1185">Reference proteome</keyword>
<evidence type="ECO:0000256" key="8">
    <source>
        <dbReference type="PROSITE-ProRule" id="PRU00042"/>
    </source>
</evidence>
<feature type="domain" description="C2H2-type" evidence="11">
    <location>
        <begin position="257"/>
        <end position="284"/>
    </location>
</feature>
<sequence>MQKTTNECRVCLENVRNFKEFTEILICDTEPQESILSIFEYSTSIDCSNYLEEGPMFLCISCIKNLKFVYDFIRQARESDEKLRNSSEIVAKPTEEIESVCEDEETSEFLETDTTSEIIYVTQPIESVAEYHSPDIIEEEFVLRAESESFLESLNEEENFMEHVAEEKTQVQQETNEKRICKRKPYVPRKDIPANFNCVHCDKNFVHNFLLKAHIRQYHEPGSKERNWQCSKCDKKFFKKEVLSRHLLTVHREGRDFKCNICGKEFQYKERLTRHLRIHIDRKFQCHICDKSYVQNADLNVHMRTHTNGSHSNVTNVRKHSQISPD</sequence>
<feature type="compositionally biased region" description="Polar residues" evidence="10">
    <location>
        <begin position="306"/>
        <end position="316"/>
    </location>
</feature>
<dbReference type="PROSITE" id="PS50157">
    <property type="entry name" value="ZINC_FINGER_C2H2_2"/>
    <property type="match status" value="4"/>
</dbReference>
<dbReference type="PROSITE" id="PS00028">
    <property type="entry name" value="ZINC_FINGER_C2H2_1"/>
    <property type="match status" value="4"/>
</dbReference>
<comment type="subcellular location">
    <subcellularLocation>
        <location evidence="1">Nucleus</location>
    </subcellularLocation>
</comment>
<feature type="domain" description="C2H2-type" evidence="11">
    <location>
        <begin position="196"/>
        <end position="219"/>
    </location>
</feature>
<dbReference type="FunFam" id="3.30.160.60:FF:000045">
    <property type="entry name" value="ZFP69 zinc finger protein B"/>
    <property type="match status" value="1"/>
</dbReference>
<protein>
    <recommendedName>
        <fullName evidence="15">Protein krueppel</fullName>
    </recommendedName>
</protein>
<accession>T1GW16</accession>
<evidence type="ECO:0000256" key="4">
    <source>
        <dbReference type="ARBA" id="ARBA00022771"/>
    </source>
</evidence>
<dbReference type="GO" id="GO:0000981">
    <property type="term" value="F:DNA-binding transcription factor activity, RNA polymerase II-specific"/>
    <property type="evidence" value="ECO:0007669"/>
    <property type="project" value="TreeGrafter"/>
</dbReference>
<keyword evidence="7" id="KW-0539">Nucleus</keyword>
<feature type="domain" description="C2H2-type" evidence="11">
    <location>
        <begin position="228"/>
        <end position="256"/>
    </location>
</feature>
<dbReference type="EnsemblMetazoa" id="MESCA007984-RA">
    <property type="protein sequence ID" value="MESCA007984-PA"/>
    <property type="gene ID" value="MESCA007984"/>
</dbReference>
<dbReference type="Proteomes" id="UP000015102">
    <property type="component" value="Unassembled WGS sequence"/>
</dbReference>
<dbReference type="InterPro" id="IPR013087">
    <property type="entry name" value="Znf_C2H2_type"/>
</dbReference>
<evidence type="ECO:0000259" key="11">
    <source>
        <dbReference type="PROSITE" id="PS50157"/>
    </source>
</evidence>
<reference evidence="13" key="2">
    <citation type="submission" date="2015-06" db="UniProtKB">
        <authorList>
            <consortium name="EnsemblMetazoa"/>
        </authorList>
    </citation>
    <scope>IDENTIFICATION</scope>
</reference>
<organism evidence="13 14">
    <name type="scientific">Megaselia scalaris</name>
    <name type="common">Humpbacked fly</name>
    <name type="synonym">Phora scalaris</name>
    <dbReference type="NCBI Taxonomy" id="36166"/>
    <lineage>
        <taxon>Eukaryota</taxon>
        <taxon>Metazoa</taxon>
        <taxon>Ecdysozoa</taxon>
        <taxon>Arthropoda</taxon>
        <taxon>Hexapoda</taxon>
        <taxon>Insecta</taxon>
        <taxon>Pterygota</taxon>
        <taxon>Neoptera</taxon>
        <taxon>Endopterygota</taxon>
        <taxon>Diptera</taxon>
        <taxon>Brachycera</taxon>
        <taxon>Muscomorpha</taxon>
        <taxon>Platypezoidea</taxon>
        <taxon>Phoridae</taxon>
        <taxon>Megaseliini</taxon>
        <taxon>Megaselia</taxon>
    </lineage>
</organism>
<evidence type="ECO:0000313" key="13">
    <source>
        <dbReference type="EnsemblMetazoa" id="MESCA007984-PA"/>
    </source>
</evidence>
<evidence type="ECO:0000256" key="6">
    <source>
        <dbReference type="ARBA" id="ARBA00023125"/>
    </source>
</evidence>
<dbReference type="GO" id="GO:0005634">
    <property type="term" value="C:nucleus"/>
    <property type="evidence" value="ECO:0007669"/>
    <property type="project" value="UniProtKB-SubCell"/>
</dbReference>
<dbReference type="AlphaFoldDB" id="T1GW16"/>
<feature type="binding site" evidence="9">
    <location>
        <position position="8"/>
    </location>
    <ligand>
        <name>Zn(2+)</name>
        <dbReference type="ChEBI" id="CHEBI:29105"/>
    </ligand>
</feature>
<keyword evidence="5 9" id="KW-0862">Zinc</keyword>
<keyword evidence="6" id="KW-0238">DNA-binding</keyword>
<dbReference type="PANTHER" id="PTHR24394:SF44">
    <property type="entry name" value="ZINC FINGER PROTEIN 271-LIKE"/>
    <property type="match status" value="1"/>
</dbReference>
<feature type="compositionally biased region" description="Basic residues" evidence="10">
    <location>
        <begin position="317"/>
        <end position="326"/>
    </location>
</feature>
<name>T1GW16_MEGSC</name>
<dbReference type="HOGENOM" id="CLU_002678_94_1_1"/>
<evidence type="ECO:0000256" key="3">
    <source>
        <dbReference type="ARBA" id="ARBA00022737"/>
    </source>
</evidence>
<proteinExistence type="predicted"/>
<dbReference type="EMBL" id="CAQQ02015492">
    <property type="status" value="NOT_ANNOTATED_CDS"/>
    <property type="molecule type" value="Genomic_DNA"/>
</dbReference>
<feature type="domain" description="C2H2-type" evidence="11">
    <location>
        <begin position="284"/>
        <end position="311"/>
    </location>
</feature>
<dbReference type="PROSITE" id="PS51915">
    <property type="entry name" value="ZAD"/>
    <property type="match status" value="1"/>
</dbReference>
<feature type="binding site" evidence="9">
    <location>
        <position position="59"/>
    </location>
    <ligand>
        <name>Zn(2+)</name>
        <dbReference type="ChEBI" id="CHEBI:29105"/>
    </ligand>
</feature>
<keyword evidence="2 9" id="KW-0479">Metal-binding</keyword>
<dbReference type="SUPFAM" id="SSF57667">
    <property type="entry name" value="beta-beta-alpha zinc fingers"/>
    <property type="match status" value="2"/>
</dbReference>
<evidence type="ECO:0000256" key="2">
    <source>
        <dbReference type="ARBA" id="ARBA00022723"/>
    </source>
</evidence>
<dbReference type="OMA" id="ECTHTEM"/>
<keyword evidence="4 8" id="KW-0863">Zinc-finger</keyword>